<geneLocation type="mitochondrion" evidence="1"/>
<dbReference type="EMBL" id="KX450332">
    <property type="protein sequence ID" value="AOQ30905.1"/>
    <property type="molecule type" value="Genomic_DNA"/>
</dbReference>
<gene>
    <name evidence="1" type="primary">rps3</name>
</gene>
<organism evidence="1">
    <name type="scientific">Glarea lozoyensis</name>
    <dbReference type="NCBI Taxonomy" id="101852"/>
    <lineage>
        <taxon>Eukaryota</taxon>
        <taxon>Fungi</taxon>
        <taxon>Dikarya</taxon>
        <taxon>Ascomycota</taxon>
        <taxon>Pezizomycotina</taxon>
        <taxon>Leotiomycetes</taxon>
        <taxon>Helotiales</taxon>
        <taxon>Helotiaceae</taxon>
        <taxon>Glarea</taxon>
    </lineage>
</organism>
<keyword evidence="1" id="KW-0496">Mitochondrion</keyword>
<proteinExistence type="predicted"/>
<reference evidence="1" key="1">
    <citation type="journal article" date="2017" name="Acta Microbiol. Sin.">
        <title>Reanalysis of the mitochondrial genome of the pneumocandin-producing fungus Glarea lozoyensis.</title>
        <authorList>
            <person name="Zhang Y.-J."/>
            <person name="Zhao Y.-X."/>
            <person name="Chen L."/>
            <person name="Liu X.-Z."/>
        </authorList>
    </citation>
    <scope>NUCLEOTIDE SEQUENCE</scope>
    <source>
        <strain evidence="1">ATCC 20868</strain>
    </source>
</reference>
<keyword evidence="1" id="KW-0687">Ribonucleoprotein</keyword>
<dbReference type="RefSeq" id="YP_009306739.1">
    <property type="nucleotide sequence ID" value="NC_031375.1"/>
</dbReference>
<dbReference type="GO" id="GO:0005840">
    <property type="term" value="C:ribosome"/>
    <property type="evidence" value="ECO:0007669"/>
    <property type="project" value="UniProtKB-KW"/>
</dbReference>
<keyword evidence="1" id="KW-0689">Ribosomal protein</keyword>
<dbReference type="GeneID" id="29289380"/>
<name>A0A1C9M3L8_GLALO</name>
<accession>A0A1C9M3L8</accession>
<dbReference type="AlphaFoldDB" id="A0A1C9M3L8"/>
<sequence>MNNSKKELQIYCQQFYTSGVKAMKSVLIKDILLKDTPLLLHKKIKKGVVKPLKHIYSDTGITRHFTPAAQEWFNSVYSFNKNYIKTLPTADKNLMKLLKSYFNFQFKLKAYKIKRTATRYKRLSANKIFVGRGDLKHTNHQVIITFYVYNTERFFIFRNVKYLFKSLYYPRQLVKYINIDRYGKRIISYNRPFSLREYLSLRAHYKEWYFSYILHFVNKLNRYYSNINTWYETLTNLMEKNILSGEDKKVFFKIYADLYTFNYPKYSFYLNKCWWQYTKNFYKNRLLLNLNNTKFKPTFIEKLKGLISSIYNKGIRFNIVNLKKMHLNSDIFTQAVSLKLRNRENKLYKVLKSSLRKLKLRNVSRARRIKKGISSKNIVNQIRNDNINSLFNNNVKDRLNSLLLEYFPYCDNLRLNMLKYRKAKHSNVSLETYLFSILKHRQMAGIKVEAKGRLTRRFTASRSVFKMRWKGGLKNVDSSFKGLSAIMLRGHVKSNLQYSLLNSKNRNGAFGVKGWVSNK</sequence>
<protein>
    <submittedName>
        <fullName evidence="1">Ribosomal protein S3</fullName>
    </submittedName>
</protein>
<evidence type="ECO:0000313" key="1">
    <source>
        <dbReference type="EMBL" id="AOQ30905.1"/>
    </source>
</evidence>